<sequence length="58" mass="6184">MFEKIFISLIVAGAVYYLYRRLRATASADSTSCGCGCDSCGTSQIHCGSSGPEQKKKS</sequence>
<dbReference type="EMBL" id="APJX01000008">
    <property type="protein sequence ID" value="EMS78348.1"/>
    <property type="molecule type" value="Genomic_DNA"/>
</dbReference>
<dbReference type="Pfam" id="PF12669">
    <property type="entry name" value="FeoB_associated"/>
    <property type="match status" value="1"/>
</dbReference>
<organism evidence="1 2">
    <name type="scientific">Desulfotignum phosphitoxidans DSM 13687</name>
    <dbReference type="NCBI Taxonomy" id="1286635"/>
    <lineage>
        <taxon>Bacteria</taxon>
        <taxon>Pseudomonadati</taxon>
        <taxon>Thermodesulfobacteriota</taxon>
        <taxon>Desulfobacteria</taxon>
        <taxon>Desulfobacterales</taxon>
        <taxon>Desulfobacteraceae</taxon>
        <taxon>Desulfotignum</taxon>
    </lineage>
</organism>
<evidence type="ECO:0000313" key="2">
    <source>
        <dbReference type="Proteomes" id="UP000014216"/>
    </source>
</evidence>
<evidence type="ECO:0008006" key="3">
    <source>
        <dbReference type="Google" id="ProtNLM"/>
    </source>
</evidence>
<gene>
    <name evidence="1" type="ORF">Dpo_8c00150</name>
</gene>
<accession>S0FTD0</accession>
<dbReference type="RefSeq" id="WP_006967328.1">
    <property type="nucleotide sequence ID" value="NZ_APJX01000008.1"/>
</dbReference>
<proteinExistence type="predicted"/>
<protein>
    <recommendedName>
        <fullName evidence="3">FeoB-associated Cys-rich membrane protein</fullName>
    </recommendedName>
</protein>
<name>S0FTD0_9BACT</name>
<dbReference type="Proteomes" id="UP000014216">
    <property type="component" value="Unassembled WGS sequence"/>
</dbReference>
<evidence type="ECO:0000313" key="1">
    <source>
        <dbReference type="EMBL" id="EMS78348.1"/>
    </source>
</evidence>
<reference evidence="1 2" key="1">
    <citation type="journal article" date="2013" name="Genome Announc.">
        <title>Draft Genome Sequence of Desulfotignum phosphitoxidans DSM 13687 Strain FiPS-3.</title>
        <authorList>
            <person name="Poehlein A."/>
            <person name="Daniel R."/>
            <person name="Simeonova D.D."/>
        </authorList>
    </citation>
    <scope>NUCLEOTIDE SEQUENCE [LARGE SCALE GENOMIC DNA]</scope>
    <source>
        <strain evidence="1 2">DSM 13687</strain>
    </source>
</reference>
<keyword evidence="2" id="KW-1185">Reference proteome</keyword>
<comment type="caution">
    <text evidence="1">The sequence shown here is derived from an EMBL/GenBank/DDBJ whole genome shotgun (WGS) entry which is preliminary data.</text>
</comment>
<dbReference type="AlphaFoldDB" id="S0FTD0"/>